<organism evidence="3 4">
    <name type="scientific">Domibacillus antri</name>
    <dbReference type="NCBI Taxonomy" id="1714264"/>
    <lineage>
        <taxon>Bacteria</taxon>
        <taxon>Bacillati</taxon>
        <taxon>Bacillota</taxon>
        <taxon>Bacilli</taxon>
        <taxon>Bacillales</taxon>
        <taxon>Bacillaceae</taxon>
        <taxon>Domibacillus</taxon>
    </lineage>
</organism>
<gene>
    <name evidence="3" type="ORF">BTO30_12625</name>
</gene>
<reference evidence="3 4" key="1">
    <citation type="submission" date="2016-12" db="EMBL/GenBank/DDBJ databases">
        <title>Domibacillus antri genome sequencing.</title>
        <authorList>
            <person name="Verma A."/>
            <person name="Krishnamurthi S."/>
        </authorList>
    </citation>
    <scope>NUCLEOTIDE SEQUENCE [LARGE SCALE GENOMIC DNA]</scope>
    <source>
        <strain evidence="3 4">XD80</strain>
    </source>
</reference>
<evidence type="ECO:0000313" key="4">
    <source>
        <dbReference type="Proteomes" id="UP000185568"/>
    </source>
</evidence>
<dbReference type="RefSeq" id="WP_075399095.1">
    <property type="nucleotide sequence ID" value="NZ_MSDU01000029.1"/>
</dbReference>
<dbReference type="OrthoDB" id="2969801at2"/>
<dbReference type="EMBL" id="MSDU01000029">
    <property type="protein sequence ID" value="OLN21857.1"/>
    <property type="molecule type" value="Genomic_DNA"/>
</dbReference>
<feature type="coiled-coil region" evidence="1">
    <location>
        <begin position="27"/>
        <end position="54"/>
    </location>
</feature>
<proteinExistence type="predicted"/>
<name>A0A1Q8Q3F2_9BACI</name>
<dbReference type="Gene3D" id="1.10.720.10">
    <property type="match status" value="1"/>
</dbReference>
<dbReference type="AlphaFoldDB" id="A0A1Q8Q3F2"/>
<comment type="caution">
    <text evidence="3">The sequence shown here is derived from an EMBL/GenBank/DDBJ whole genome shotgun (WGS) entry which is preliminary data.</text>
</comment>
<dbReference type="InterPro" id="IPR048424">
    <property type="entry name" value="YqbF_HeH"/>
</dbReference>
<keyword evidence="1" id="KW-0175">Coiled coil</keyword>
<accession>A0A1Q8Q3F2</accession>
<dbReference type="Pfam" id="PF21488">
    <property type="entry name" value="YqbF_HeH"/>
    <property type="match status" value="1"/>
</dbReference>
<dbReference type="InterPro" id="IPR036269">
    <property type="entry name" value="Rho_N_sf"/>
</dbReference>
<evidence type="ECO:0000259" key="2">
    <source>
        <dbReference type="Pfam" id="PF21488"/>
    </source>
</evidence>
<dbReference type="SUPFAM" id="SSF68912">
    <property type="entry name" value="Rho N-terminal domain-like"/>
    <property type="match status" value="1"/>
</dbReference>
<sequence length="107" mass="11889">MPKIQYKHKTGALHVGGGRFFYANEPVEVTSEEAAELIETYEDLEEVETVQEEENSQDVLHTKTSLKKLNADQQKDVITSLGGDPEATGNEEERIALILSLQEEAGE</sequence>
<keyword evidence="4" id="KW-1185">Reference proteome</keyword>
<dbReference type="STRING" id="1714264.BTO30_12625"/>
<feature type="domain" description="YqbF C-terminal" evidence="2">
    <location>
        <begin position="62"/>
        <end position="99"/>
    </location>
</feature>
<evidence type="ECO:0000256" key="1">
    <source>
        <dbReference type="SAM" id="Coils"/>
    </source>
</evidence>
<evidence type="ECO:0000313" key="3">
    <source>
        <dbReference type="EMBL" id="OLN21857.1"/>
    </source>
</evidence>
<protein>
    <recommendedName>
        <fullName evidence="2">YqbF C-terminal domain-containing protein</fullName>
    </recommendedName>
</protein>
<dbReference type="Proteomes" id="UP000185568">
    <property type="component" value="Unassembled WGS sequence"/>
</dbReference>